<dbReference type="Pfam" id="PF00483">
    <property type="entry name" value="NTP_transferase"/>
    <property type="match status" value="1"/>
</dbReference>
<dbReference type="AlphaFoldDB" id="A0A2M7TXP2"/>
<dbReference type="SUPFAM" id="SSF47598">
    <property type="entry name" value="Ribbon-helix-helix"/>
    <property type="match status" value="1"/>
</dbReference>
<evidence type="ECO:0000259" key="1">
    <source>
        <dbReference type="Pfam" id="PF00483"/>
    </source>
</evidence>
<name>A0A2M7TXP2_9BACT</name>
<dbReference type="SUPFAM" id="SSF53448">
    <property type="entry name" value="Nucleotide-diphospho-sugar transferases"/>
    <property type="match status" value="1"/>
</dbReference>
<gene>
    <name evidence="3" type="ORF">COY16_03890</name>
</gene>
<comment type="caution">
    <text evidence="3">The sequence shown here is derived from an EMBL/GenBank/DDBJ whole genome shotgun (WGS) entry which is preliminary data.</text>
</comment>
<dbReference type="Pfam" id="PF01402">
    <property type="entry name" value="RHH_1"/>
    <property type="match status" value="1"/>
</dbReference>
<evidence type="ECO:0000313" key="3">
    <source>
        <dbReference type="EMBL" id="PIZ62590.1"/>
    </source>
</evidence>
<accession>A0A2M7TXP2</accession>
<reference evidence="4" key="1">
    <citation type="submission" date="2017-09" db="EMBL/GenBank/DDBJ databases">
        <title>Depth-based differentiation of microbial function through sediment-hosted aquifers and enrichment of novel symbionts in the deep terrestrial subsurface.</title>
        <authorList>
            <person name="Probst A.J."/>
            <person name="Ladd B."/>
            <person name="Jarett J.K."/>
            <person name="Geller-Mcgrath D.E."/>
            <person name="Sieber C.M.K."/>
            <person name="Emerson J.B."/>
            <person name="Anantharaman K."/>
            <person name="Thomas B.C."/>
            <person name="Malmstrom R."/>
            <person name="Stieglmeier M."/>
            <person name="Klingl A."/>
            <person name="Woyke T."/>
            <person name="Ryan C.M."/>
            <person name="Banfield J.F."/>
        </authorList>
    </citation>
    <scope>NUCLEOTIDE SEQUENCE [LARGE SCALE GENOMIC DNA]</scope>
</reference>
<dbReference type="GO" id="GO:0006355">
    <property type="term" value="P:regulation of DNA-templated transcription"/>
    <property type="evidence" value="ECO:0007669"/>
    <property type="project" value="InterPro"/>
</dbReference>
<dbReference type="CDD" id="cd22231">
    <property type="entry name" value="RHH_NikR_HicB-like"/>
    <property type="match status" value="1"/>
</dbReference>
<dbReference type="Gene3D" id="3.90.550.10">
    <property type="entry name" value="Spore Coat Polysaccharide Biosynthesis Protein SpsA, Chain A"/>
    <property type="match status" value="1"/>
</dbReference>
<dbReference type="InterPro" id="IPR005835">
    <property type="entry name" value="NTP_transferase_dom"/>
</dbReference>
<dbReference type="InterPro" id="IPR010985">
    <property type="entry name" value="Ribbon_hlx_hlx"/>
</dbReference>
<proteinExistence type="predicted"/>
<dbReference type="InterPro" id="IPR013321">
    <property type="entry name" value="Arc_rbn_hlx_hlx"/>
</dbReference>
<dbReference type="InterPro" id="IPR002145">
    <property type="entry name" value="CopG"/>
</dbReference>
<dbReference type="PANTHER" id="PTHR22572">
    <property type="entry name" value="SUGAR-1-PHOSPHATE GUANYL TRANSFERASE"/>
    <property type="match status" value="1"/>
</dbReference>
<organism evidence="3 4">
    <name type="scientific">Candidatus Roizmanbacteria bacterium CG_4_10_14_0_2_um_filter_39_13</name>
    <dbReference type="NCBI Taxonomy" id="1974825"/>
    <lineage>
        <taxon>Bacteria</taxon>
        <taxon>Candidatus Roizmaniibacteriota</taxon>
    </lineage>
</organism>
<feature type="domain" description="Nucleotidyl transferase" evidence="1">
    <location>
        <begin position="72"/>
        <end position="298"/>
    </location>
</feature>
<sequence length="306" mass="34907">MRCVKHIIDFALTKSNILTKMEAYMRRSRITITLDSNLLKQVDRIVDKKKIRNRSHAIEYILAQYTQTSVKKAVILAGGRGTNLRPYTYEIPKPMLPVKGTPILEHLINELKKNGITDIIIAISYLGNKIKEYFGNGEKFGVSIQYSEEKDNLLTGGALAKLKSKLQHDTFLVIHGDILTDMSFTEFVQFHINQGAVATVALSTSDKPTDFGQIKLQGARLKKFYPNTEKTGMKSHLVHSGIYAFEPSIFKYFPTDKKRFALEDVIRKLIDEQNVNGFVFEGQWFDVGDPKNYERAIKEFPLQPQK</sequence>
<dbReference type="EMBL" id="PFOB01000050">
    <property type="protein sequence ID" value="PIZ62590.1"/>
    <property type="molecule type" value="Genomic_DNA"/>
</dbReference>
<dbReference type="Gene3D" id="1.10.1220.10">
    <property type="entry name" value="Met repressor-like"/>
    <property type="match status" value="1"/>
</dbReference>
<dbReference type="Proteomes" id="UP000228503">
    <property type="component" value="Unassembled WGS sequence"/>
</dbReference>
<feature type="domain" description="Ribbon-helix-helix protein CopG" evidence="2">
    <location>
        <begin position="29"/>
        <end position="65"/>
    </location>
</feature>
<protein>
    <submittedName>
        <fullName evidence="3">Nucleoside-diphosphate-sugar pyrophosphorylase</fullName>
    </submittedName>
</protein>
<evidence type="ECO:0000259" key="2">
    <source>
        <dbReference type="Pfam" id="PF01402"/>
    </source>
</evidence>
<dbReference type="InterPro" id="IPR050486">
    <property type="entry name" value="Mannose-1P_guanyltransferase"/>
</dbReference>
<dbReference type="CDD" id="cd04181">
    <property type="entry name" value="NTP_transferase"/>
    <property type="match status" value="1"/>
</dbReference>
<evidence type="ECO:0000313" key="4">
    <source>
        <dbReference type="Proteomes" id="UP000228503"/>
    </source>
</evidence>
<dbReference type="InterPro" id="IPR029044">
    <property type="entry name" value="Nucleotide-diphossugar_trans"/>
</dbReference>